<evidence type="ECO:0000256" key="1">
    <source>
        <dbReference type="PIRNR" id="PIRNR003170"/>
    </source>
</evidence>
<reference evidence="4 5" key="1">
    <citation type="submission" date="2017-03" db="EMBL/GenBank/DDBJ databases">
        <authorList>
            <person name="Afonso C.L."/>
            <person name="Miller P.J."/>
            <person name="Scott M.A."/>
            <person name="Spackman E."/>
            <person name="Goraichik I."/>
            <person name="Dimitrov K.M."/>
            <person name="Suarez D.L."/>
            <person name="Swayne D.E."/>
        </authorList>
    </citation>
    <scope>NUCLEOTIDE SEQUENCE [LARGE SCALE GENOMIC DNA]</scope>
    <source>
        <strain evidence="4 5">CECT 8625</strain>
    </source>
</reference>
<dbReference type="OrthoDB" id="3711545at2"/>
<dbReference type="SUPFAM" id="SSF48613">
    <property type="entry name" value="Heme oxygenase-like"/>
    <property type="match status" value="1"/>
</dbReference>
<comment type="similarity">
    <text evidence="1">Belongs to the TenA family.</text>
</comment>
<dbReference type="InterPro" id="IPR004305">
    <property type="entry name" value="Thiaminase-2/PQQC"/>
</dbReference>
<dbReference type="GO" id="GO:0050334">
    <property type="term" value="F:thiaminase activity"/>
    <property type="evidence" value="ECO:0007669"/>
    <property type="project" value="UniProtKB-UniRule"/>
</dbReference>
<dbReference type="EMBL" id="FWFK01000001">
    <property type="protein sequence ID" value="SLN11042.1"/>
    <property type="molecule type" value="Genomic_DNA"/>
</dbReference>
<evidence type="ECO:0000313" key="4">
    <source>
        <dbReference type="EMBL" id="SLN11042.1"/>
    </source>
</evidence>
<dbReference type="Pfam" id="PF03070">
    <property type="entry name" value="TENA_THI-4"/>
    <property type="match status" value="1"/>
</dbReference>
<dbReference type="GO" id="GO:0009229">
    <property type="term" value="P:thiamine diphosphate biosynthetic process"/>
    <property type="evidence" value="ECO:0007669"/>
    <property type="project" value="UniProtKB-UniPathway"/>
</dbReference>
<dbReference type="PANTHER" id="PTHR43198:SF2">
    <property type="entry name" value="SI:CH1073-67J19.1-RELATED"/>
    <property type="match status" value="1"/>
</dbReference>
<dbReference type="PIRSF" id="PIRSF003170">
    <property type="entry name" value="Pet18p"/>
    <property type="match status" value="1"/>
</dbReference>
<keyword evidence="1" id="KW-0378">Hydrolase</keyword>
<keyword evidence="5" id="KW-1185">Reference proteome</keyword>
<proteinExistence type="inferred from homology"/>
<organism evidence="4 5">
    <name type="scientific">Roseivivax jejudonensis</name>
    <dbReference type="NCBI Taxonomy" id="1529041"/>
    <lineage>
        <taxon>Bacteria</taxon>
        <taxon>Pseudomonadati</taxon>
        <taxon>Pseudomonadota</taxon>
        <taxon>Alphaproteobacteria</taxon>
        <taxon>Rhodobacterales</taxon>
        <taxon>Roseobacteraceae</taxon>
        <taxon>Roseivivax</taxon>
    </lineage>
</organism>
<dbReference type="PANTHER" id="PTHR43198">
    <property type="entry name" value="BIFUNCTIONAL TH2 PROTEIN"/>
    <property type="match status" value="1"/>
</dbReference>
<dbReference type="AlphaFoldDB" id="A0A1X6Y5H3"/>
<dbReference type="EC" id="3.5.99.2" evidence="1"/>
<evidence type="ECO:0000259" key="3">
    <source>
        <dbReference type="Pfam" id="PF03070"/>
    </source>
</evidence>
<dbReference type="CDD" id="cd19358">
    <property type="entry name" value="TenA_E_Spr0628-like"/>
    <property type="match status" value="1"/>
</dbReference>
<dbReference type="UniPathway" id="UPA00060"/>
<comment type="catalytic activity">
    <reaction evidence="1">
        <text>4-amino-5-aminomethyl-2-methylpyrimidine + H2O = 4-amino-5-hydroxymethyl-2-methylpyrimidine + NH4(+)</text>
        <dbReference type="Rhea" id="RHEA:31799"/>
        <dbReference type="ChEBI" id="CHEBI:15377"/>
        <dbReference type="ChEBI" id="CHEBI:16892"/>
        <dbReference type="ChEBI" id="CHEBI:28938"/>
        <dbReference type="ChEBI" id="CHEBI:63416"/>
        <dbReference type="EC" id="3.5.99.2"/>
    </reaction>
</comment>
<protein>
    <recommendedName>
        <fullName evidence="1">Aminopyrimidine aminohydrolase</fullName>
        <ecNumber evidence="1">3.5.99.2</ecNumber>
    </recommendedName>
</protein>
<sequence>MVENLSDRCLRENRDAFDRMVGHRFVRDIATDALPRAVFDRYLLIEGEFVATAISIFAFATIKTEDIGDRRRLIAVQHALANDQIPYFEKLRDRRAIAAAPQVAKDPRVVAFDRGMFDIAAKGDLPQILAAMFAAEWMYLTWCQRVSSNPISDPDIRKWVDMHTDADFSDQAHWLKTRLDAAGAKMDEAQAAACSRIFGTVQDLEYDFHEAAY</sequence>
<name>A0A1X6Y5H3_9RHOB</name>
<feature type="active site" description="Proton donor" evidence="2">
    <location>
        <position position="205"/>
    </location>
</feature>
<comment type="function">
    <text evidence="1">Catalyzes an amino-pyrimidine hydrolysis reaction at the C5' of the pyrimidine moiety of thiamine compounds, a reaction that is part of a thiamine salvage pathway. Thus, catalyzes the conversion of 4-amino-5-aminomethyl-2-methylpyrimidine to 4-amino-5-hydroxymethyl-2-methylpyrimidine (HMP).</text>
</comment>
<evidence type="ECO:0000256" key="2">
    <source>
        <dbReference type="PIRSR" id="PIRSR003170-1"/>
    </source>
</evidence>
<accession>A0A1X6Y5H3</accession>
<dbReference type="GO" id="GO:0005829">
    <property type="term" value="C:cytosol"/>
    <property type="evidence" value="ECO:0007669"/>
    <property type="project" value="TreeGrafter"/>
</dbReference>
<feature type="domain" description="Thiaminase-2/PQQC" evidence="3">
    <location>
        <begin position="17"/>
        <end position="213"/>
    </location>
</feature>
<dbReference type="GO" id="GO:0009228">
    <property type="term" value="P:thiamine biosynthetic process"/>
    <property type="evidence" value="ECO:0007669"/>
    <property type="project" value="UniProtKB-KW"/>
</dbReference>
<comment type="catalytic activity">
    <reaction evidence="1">
        <text>thiamine + H2O = 5-(2-hydroxyethyl)-4-methylthiazole + 4-amino-5-hydroxymethyl-2-methylpyrimidine + H(+)</text>
        <dbReference type="Rhea" id="RHEA:17509"/>
        <dbReference type="ChEBI" id="CHEBI:15377"/>
        <dbReference type="ChEBI" id="CHEBI:15378"/>
        <dbReference type="ChEBI" id="CHEBI:16892"/>
        <dbReference type="ChEBI" id="CHEBI:17957"/>
        <dbReference type="ChEBI" id="CHEBI:18385"/>
        <dbReference type="EC" id="3.5.99.2"/>
    </reaction>
</comment>
<keyword evidence="1" id="KW-0784">Thiamine biosynthesis</keyword>
<dbReference type="RefSeq" id="WP_085790013.1">
    <property type="nucleotide sequence ID" value="NZ_FWFK01000001.1"/>
</dbReference>
<dbReference type="InterPro" id="IPR026285">
    <property type="entry name" value="TenA_E"/>
</dbReference>
<dbReference type="InterPro" id="IPR016084">
    <property type="entry name" value="Haem_Oase-like_multi-hlx"/>
</dbReference>
<dbReference type="Proteomes" id="UP000193570">
    <property type="component" value="Unassembled WGS sequence"/>
</dbReference>
<dbReference type="Gene3D" id="1.20.910.10">
    <property type="entry name" value="Heme oxygenase-like"/>
    <property type="match status" value="1"/>
</dbReference>
<gene>
    <name evidence="4" type="ORF">ROJ8625_00233</name>
</gene>
<evidence type="ECO:0000313" key="5">
    <source>
        <dbReference type="Proteomes" id="UP000193570"/>
    </source>
</evidence>
<comment type="pathway">
    <text evidence="1">Cofactor biosynthesis; thiamine diphosphate biosynthesis.</text>
</comment>
<dbReference type="InterPro" id="IPR050967">
    <property type="entry name" value="Thiamine_Salvage_TenA"/>
</dbReference>